<accession>A0A8K0IB90</accession>
<evidence type="ECO:0000256" key="1">
    <source>
        <dbReference type="SAM" id="Phobius"/>
    </source>
</evidence>
<gene>
    <name evidence="3" type="ORF">COCNU_06G009770</name>
</gene>
<dbReference type="EMBL" id="CM017877">
    <property type="protein sequence ID" value="KAG1347148.1"/>
    <property type="molecule type" value="Genomic_DNA"/>
</dbReference>
<evidence type="ECO:0000259" key="2">
    <source>
        <dbReference type="SMART" id="SM00666"/>
    </source>
</evidence>
<dbReference type="SMART" id="SM00666">
    <property type="entry name" value="PB1"/>
    <property type="match status" value="1"/>
</dbReference>
<dbReference type="Proteomes" id="UP000797356">
    <property type="component" value="Chromosome 6"/>
</dbReference>
<dbReference type="OrthoDB" id="125347at2759"/>
<feature type="transmembrane region" description="Helical" evidence="1">
    <location>
        <begin position="18"/>
        <end position="35"/>
    </location>
</feature>
<keyword evidence="1" id="KW-0812">Transmembrane</keyword>
<organism evidence="3 4">
    <name type="scientific">Cocos nucifera</name>
    <name type="common">Coconut palm</name>
    <dbReference type="NCBI Taxonomy" id="13894"/>
    <lineage>
        <taxon>Eukaryota</taxon>
        <taxon>Viridiplantae</taxon>
        <taxon>Streptophyta</taxon>
        <taxon>Embryophyta</taxon>
        <taxon>Tracheophyta</taxon>
        <taxon>Spermatophyta</taxon>
        <taxon>Magnoliopsida</taxon>
        <taxon>Liliopsida</taxon>
        <taxon>Arecaceae</taxon>
        <taxon>Arecoideae</taxon>
        <taxon>Cocoseae</taxon>
        <taxon>Attaleinae</taxon>
        <taxon>Cocos</taxon>
    </lineage>
</organism>
<proteinExistence type="predicted"/>
<sequence>MAFGRRDRPKFSGHLRNPWIIVFSICFSMILFTLMQKLIAKGSWQGGSIVAICQYGGEFVSNSHGSMTYTGGEAHAIEIGQGMLFDQFKSELTSMFNIDISGMSIKYFLPNKKRILITVSSNKDLQWMVDFSADASTAEVYILNEVDNRTTRSNIADSGTSIVATATAVCGGQLEQGYVVADSGTPNSATNAAADNANNVRQKRPPIAEDVDNGYMFVALRLILLKCRACPINLEFHCSNSASRTIVDDLGMPVIATVTLDSRGQPLLMKLMRGQ</sequence>
<dbReference type="SUPFAM" id="SSF54277">
    <property type="entry name" value="CAD &amp; PB1 domains"/>
    <property type="match status" value="1"/>
</dbReference>
<protein>
    <recommendedName>
        <fullName evidence="2">PB1 domain-containing protein</fullName>
    </recommendedName>
</protein>
<dbReference type="InterPro" id="IPR000270">
    <property type="entry name" value="PB1_dom"/>
</dbReference>
<dbReference type="AlphaFoldDB" id="A0A8K0IB90"/>
<reference evidence="3" key="1">
    <citation type="journal article" date="2017" name="Gigascience">
        <title>The genome draft of coconut (Cocos nucifera).</title>
        <authorList>
            <person name="Xiao Y."/>
            <person name="Xu P."/>
            <person name="Fan H."/>
            <person name="Baudouin L."/>
            <person name="Xia W."/>
            <person name="Bocs S."/>
            <person name="Xu J."/>
            <person name="Li Q."/>
            <person name="Guo A."/>
            <person name="Zhou L."/>
            <person name="Li J."/>
            <person name="Wu Y."/>
            <person name="Ma Z."/>
            <person name="Armero A."/>
            <person name="Issali A.E."/>
            <person name="Liu N."/>
            <person name="Peng M."/>
            <person name="Yang Y."/>
        </authorList>
    </citation>
    <scope>NUCLEOTIDE SEQUENCE</scope>
    <source>
        <tissue evidence="3">Spear leaf of Hainan Tall coconut</tissue>
    </source>
</reference>
<keyword evidence="4" id="KW-1185">Reference proteome</keyword>
<reference evidence="3" key="2">
    <citation type="submission" date="2019-07" db="EMBL/GenBank/DDBJ databases">
        <authorList>
            <person name="Yang Y."/>
            <person name="Bocs S."/>
            <person name="Baudouin L."/>
        </authorList>
    </citation>
    <scope>NUCLEOTIDE SEQUENCE</scope>
    <source>
        <tissue evidence="3">Spear leaf of Hainan Tall coconut</tissue>
    </source>
</reference>
<evidence type="ECO:0000313" key="3">
    <source>
        <dbReference type="EMBL" id="KAG1347148.1"/>
    </source>
</evidence>
<dbReference type="Pfam" id="PF00564">
    <property type="entry name" value="PB1"/>
    <property type="match status" value="1"/>
</dbReference>
<keyword evidence="1" id="KW-0472">Membrane</keyword>
<name>A0A8K0IB90_COCNU</name>
<comment type="caution">
    <text evidence="3">The sequence shown here is derived from an EMBL/GenBank/DDBJ whole genome shotgun (WGS) entry which is preliminary data.</text>
</comment>
<evidence type="ECO:0000313" key="4">
    <source>
        <dbReference type="Proteomes" id="UP000797356"/>
    </source>
</evidence>
<feature type="domain" description="PB1" evidence="2">
    <location>
        <begin position="62"/>
        <end position="145"/>
    </location>
</feature>
<keyword evidence="1" id="KW-1133">Transmembrane helix</keyword>